<comment type="similarity">
    <text evidence="1 7">Belongs to the cytochrome P450 family.</text>
</comment>
<dbReference type="AlphaFoldDB" id="A0A238XD66"/>
<keyword evidence="2 7" id="KW-0349">Heme</keyword>
<gene>
    <name evidence="8" type="ORF">SAMN06265355_104200</name>
</gene>
<dbReference type="InterPro" id="IPR017972">
    <property type="entry name" value="Cyt_P450_CS"/>
</dbReference>
<dbReference type="GO" id="GO:0016705">
    <property type="term" value="F:oxidoreductase activity, acting on paired donors, with incorporation or reduction of molecular oxygen"/>
    <property type="evidence" value="ECO:0007669"/>
    <property type="project" value="InterPro"/>
</dbReference>
<evidence type="ECO:0000256" key="1">
    <source>
        <dbReference type="ARBA" id="ARBA00010617"/>
    </source>
</evidence>
<dbReference type="PRINTS" id="PR00359">
    <property type="entry name" value="BP450"/>
</dbReference>
<organism evidence="8 9">
    <name type="scientific">Actinomadura mexicana</name>
    <dbReference type="NCBI Taxonomy" id="134959"/>
    <lineage>
        <taxon>Bacteria</taxon>
        <taxon>Bacillati</taxon>
        <taxon>Actinomycetota</taxon>
        <taxon>Actinomycetes</taxon>
        <taxon>Streptosporangiales</taxon>
        <taxon>Thermomonosporaceae</taxon>
        <taxon>Actinomadura</taxon>
    </lineage>
</organism>
<name>A0A238XD66_9ACTN</name>
<keyword evidence="4 7" id="KW-0560">Oxidoreductase</keyword>
<dbReference type="PRINTS" id="PR00385">
    <property type="entry name" value="P450"/>
</dbReference>
<dbReference type="PANTHER" id="PTHR46696">
    <property type="entry name" value="P450, PUTATIVE (EUROFUNG)-RELATED"/>
    <property type="match status" value="1"/>
</dbReference>
<reference evidence="9" key="1">
    <citation type="submission" date="2017-06" db="EMBL/GenBank/DDBJ databases">
        <authorList>
            <person name="Varghese N."/>
            <person name="Submissions S."/>
        </authorList>
    </citation>
    <scope>NUCLEOTIDE SEQUENCE [LARGE SCALE GENOMIC DNA]</scope>
    <source>
        <strain evidence="9">DSM 44485</strain>
    </source>
</reference>
<keyword evidence="9" id="KW-1185">Reference proteome</keyword>
<dbReference type="InterPro" id="IPR002397">
    <property type="entry name" value="Cyt_P450_B"/>
</dbReference>
<sequence>MTQLDAPISDRHPSVPIVTIDPLGADPHAEMARLRAAGPVVRTVLPGLPDTVHAWMVTRQDLLAQLGRHPAVSRVAHRHWAAHRDGLVPSDWPLAGMFIGLTSLFFLDDPEHRHHRRMISSVFTARRVERMAGDITRIVRDALDALPCHRGPDGAVDLRAHYAYAIPMGVICHLLGIPGPMRPRFRTLVDILLSTDDKTAADAAALEQGRLELLDELVELRRTRPGTDLTSSLITVRDGGGDTLPHRELLDTLWALVVAGHETTLNLITNAVRALLTHPDQLARARTLPPAGWSAVVEETLRWDGVINYLVAGYTTDTIAIGGTSIPPGQLLVSLYAGIGRDPGVHGPTADRFDISRANTQQVAFGSGSHYCLGAPLARLESRIALCELFSRYQELRLAVPDSELRSARSLFTNSPGTLPVRIDAHPDRRC</sequence>
<dbReference type="GO" id="GO:0020037">
    <property type="term" value="F:heme binding"/>
    <property type="evidence" value="ECO:0007669"/>
    <property type="project" value="InterPro"/>
</dbReference>
<dbReference type="GO" id="GO:0005506">
    <property type="term" value="F:iron ion binding"/>
    <property type="evidence" value="ECO:0007669"/>
    <property type="project" value="InterPro"/>
</dbReference>
<keyword evidence="6 7" id="KW-0503">Monooxygenase</keyword>
<dbReference type="FunFam" id="1.10.630.10:FF:000018">
    <property type="entry name" value="Cytochrome P450 monooxygenase"/>
    <property type="match status" value="1"/>
</dbReference>
<accession>A0A238XD66</accession>
<evidence type="ECO:0000256" key="4">
    <source>
        <dbReference type="ARBA" id="ARBA00023002"/>
    </source>
</evidence>
<evidence type="ECO:0000313" key="9">
    <source>
        <dbReference type="Proteomes" id="UP000198420"/>
    </source>
</evidence>
<evidence type="ECO:0000256" key="5">
    <source>
        <dbReference type="ARBA" id="ARBA00023004"/>
    </source>
</evidence>
<proteinExistence type="inferred from homology"/>
<dbReference type="PANTHER" id="PTHR46696:SF1">
    <property type="entry name" value="CYTOCHROME P450 YJIB-RELATED"/>
    <property type="match status" value="1"/>
</dbReference>
<evidence type="ECO:0000256" key="2">
    <source>
        <dbReference type="ARBA" id="ARBA00022617"/>
    </source>
</evidence>
<keyword evidence="5 7" id="KW-0408">Iron</keyword>
<dbReference type="Pfam" id="PF00067">
    <property type="entry name" value="p450"/>
    <property type="match status" value="1"/>
</dbReference>
<dbReference type="GO" id="GO:0004497">
    <property type="term" value="F:monooxygenase activity"/>
    <property type="evidence" value="ECO:0007669"/>
    <property type="project" value="UniProtKB-KW"/>
</dbReference>
<evidence type="ECO:0000256" key="7">
    <source>
        <dbReference type="RuleBase" id="RU000461"/>
    </source>
</evidence>
<evidence type="ECO:0000256" key="3">
    <source>
        <dbReference type="ARBA" id="ARBA00022723"/>
    </source>
</evidence>
<dbReference type="EMBL" id="FZNP01000004">
    <property type="protein sequence ID" value="SNR56620.1"/>
    <property type="molecule type" value="Genomic_DNA"/>
</dbReference>
<dbReference type="PROSITE" id="PS00086">
    <property type="entry name" value="CYTOCHROME_P450"/>
    <property type="match status" value="1"/>
</dbReference>
<protein>
    <submittedName>
        <fullName evidence="8">Cytochrome P450</fullName>
    </submittedName>
</protein>
<dbReference type="Gene3D" id="1.10.630.10">
    <property type="entry name" value="Cytochrome P450"/>
    <property type="match status" value="1"/>
</dbReference>
<dbReference type="InterPro" id="IPR036396">
    <property type="entry name" value="Cyt_P450_sf"/>
</dbReference>
<dbReference type="Proteomes" id="UP000198420">
    <property type="component" value="Unassembled WGS sequence"/>
</dbReference>
<dbReference type="InterPro" id="IPR001128">
    <property type="entry name" value="Cyt_P450"/>
</dbReference>
<dbReference type="SUPFAM" id="SSF48264">
    <property type="entry name" value="Cytochrome P450"/>
    <property type="match status" value="1"/>
</dbReference>
<evidence type="ECO:0000313" key="8">
    <source>
        <dbReference type="EMBL" id="SNR56620.1"/>
    </source>
</evidence>
<dbReference type="RefSeq" id="WP_245919126.1">
    <property type="nucleotide sequence ID" value="NZ_FZNP01000004.1"/>
</dbReference>
<evidence type="ECO:0000256" key="6">
    <source>
        <dbReference type="ARBA" id="ARBA00023033"/>
    </source>
</evidence>
<keyword evidence="3 7" id="KW-0479">Metal-binding</keyword>